<comment type="caution">
    <text evidence="1">The sequence shown here is derived from an EMBL/GenBank/DDBJ whole genome shotgun (WGS) entry which is preliminary data.</text>
</comment>
<feature type="non-terminal residue" evidence="1">
    <location>
        <position position="206"/>
    </location>
</feature>
<feature type="non-terminal residue" evidence="1">
    <location>
        <position position="1"/>
    </location>
</feature>
<dbReference type="Proteomes" id="UP000268093">
    <property type="component" value="Unassembled WGS sequence"/>
</dbReference>
<dbReference type="EMBL" id="RBNI01000348">
    <property type="protein sequence ID" value="RUP51900.1"/>
    <property type="molecule type" value="Genomic_DNA"/>
</dbReference>
<protein>
    <submittedName>
        <fullName evidence="1">Uncharacterized protein</fullName>
    </submittedName>
</protein>
<keyword evidence="2" id="KW-1185">Reference proteome</keyword>
<gene>
    <name evidence="1" type="ORF">BC936DRAFT_144723</name>
</gene>
<sequence length="206" mass="22732">KLSTDAYNIGSRTFHAHGLTGIDRRKNVRPRASVAVPGSESQKARVLGRNENGDTAPRKWWYCATERFPAETEMVSCRNGNGNGGAVPLEVPFTVPLEGLARITRTFGHLGSRDDFLGTLRNKIHLSADADMYVKYATGSGKDNQFDIDDEDDFKIFVEYLDSKDGADIKLVVETQCQTVTGNEDEVIQTESLEQSTTLTELNNNG</sequence>
<reference evidence="1 2" key="1">
    <citation type="journal article" date="2018" name="New Phytol.">
        <title>Phylogenomics of Endogonaceae and evolution of mycorrhizas within Mucoromycota.</title>
        <authorList>
            <person name="Chang Y."/>
            <person name="Desiro A."/>
            <person name="Na H."/>
            <person name="Sandor L."/>
            <person name="Lipzen A."/>
            <person name="Clum A."/>
            <person name="Barry K."/>
            <person name="Grigoriev I.V."/>
            <person name="Martin F.M."/>
            <person name="Stajich J.E."/>
            <person name="Smith M.E."/>
            <person name="Bonito G."/>
            <person name="Spatafora J.W."/>
        </authorList>
    </citation>
    <scope>NUCLEOTIDE SEQUENCE [LARGE SCALE GENOMIC DNA]</scope>
    <source>
        <strain evidence="1 2">GMNB39</strain>
    </source>
</reference>
<proteinExistence type="predicted"/>
<accession>A0A433DLY8</accession>
<dbReference type="AlphaFoldDB" id="A0A433DLY8"/>
<organism evidence="1 2">
    <name type="scientific">Jimgerdemannia flammicorona</name>
    <dbReference type="NCBI Taxonomy" id="994334"/>
    <lineage>
        <taxon>Eukaryota</taxon>
        <taxon>Fungi</taxon>
        <taxon>Fungi incertae sedis</taxon>
        <taxon>Mucoromycota</taxon>
        <taxon>Mucoromycotina</taxon>
        <taxon>Endogonomycetes</taxon>
        <taxon>Endogonales</taxon>
        <taxon>Endogonaceae</taxon>
        <taxon>Jimgerdemannia</taxon>
    </lineage>
</organism>
<name>A0A433DLY8_9FUNG</name>
<evidence type="ECO:0000313" key="1">
    <source>
        <dbReference type="EMBL" id="RUP51900.1"/>
    </source>
</evidence>
<evidence type="ECO:0000313" key="2">
    <source>
        <dbReference type="Proteomes" id="UP000268093"/>
    </source>
</evidence>